<comment type="caution">
    <text evidence="2">The sequence shown here is derived from an EMBL/GenBank/DDBJ whole genome shotgun (WGS) entry which is preliminary data.</text>
</comment>
<accession>A0A401V591</accession>
<protein>
    <submittedName>
        <fullName evidence="2">Uncharacterized protein</fullName>
    </submittedName>
</protein>
<proteinExistence type="predicted"/>
<dbReference type="OrthoDB" id="3384418at2"/>
<dbReference type="EMBL" id="BHYL01000448">
    <property type="protein sequence ID" value="GCD22089.1"/>
    <property type="molecule type" value="Genomic_DNA"/>
</dbReference>
<dbReference type="Proteomes" id="UP000288246">
    <property type="component" value="Unassembled WGS sequence"/>
</dbReference>
<keyword evidence="3" id="KW-1185">Reference proteome</keyword>
<dbReference type="AlphaFoldDB" id="A0A401V591"/>
<reference evidence="2 3" key="1">
    <citation type="submission" date="2018-11" db="EMBL/GenBank/DDBJ databases">
        <title>Draft genome sequence of Cellulomonas takizawaensis strain TKZ-21.</title>
        <authorList>
            <person name="Yamamura H."/>
            <person name="Hayashi T."/>
            <person name="Hamada M."/>
            <person name="Serisawa Y."/>
            <person name="Matsuyama K."/>
            <person name="Nakagawa Y."/>
            <person name="Otoguro M."/>
            <person name="Yanagida F."/>
            <person name="Hayakawa M."/>
        </authorList>
    </citation>
    <scope>NUCLEOTIDE SEQUENCE [LARGE SCALE GENOMIC DNA]</scope>
    <source>
        <strain evidence="2 3">TKZ-21</strain>
    </source>
</reference>
<evidence type="ECO:0000256" key="1">
    <source>
        <dbReference type="SAM" id="MobiDB-lite"/>
    </source>
</evidence>
<gene>
    <name evidence="2" type="ORF">CTKZ_36510</name>
</gene>
<evidence type="ECO:0000313" key="2">
    <source>
        <dbReference type="EMBL" id="GCD22089.1"/>
    </source>
</evidence>
<evidence type="ECO:0000313" key="3">
    <source>
        <dbReference type="Proteomes" id="UP000288246"/>
    </source>
</evidence>
<dbReference type="RefSeq" id="WP_124344655.1">
    <property type="nucleotide sequence ID" value="NZ_BHYL01000448.1"/>
</dbReference>
<feature type="region of interest" description="Disordered" evidence="1">
    <location>
        <begin position="1"/>
        <end position="25"/>
    </location>
</feature>
<name>A0A401V591_9CELL</name>
<sequence>MATRRVSGARVAASSTWVDPDGVRRPAGDVHAWLPGTNQTVCGLPLARADLARFPHVEWSDADPATGAHADAVAHVCHRCAAGTGARRDERPWRRVDPRP</sequence>
<organism evidence="2 3">
    <name type="scientific">Cellulomonas algicola</name>
    <dbReference type="NCBI Taxonomy" id="2071633"/>
    <lineage>
        <taxon>Bacteria</taxon>
        <taxon>Bacillati</taxon>
        <taxon>Actinomycetota</taxon>
        <taxon>Actinomycetes</taxon>
        <taxon>Micrococcales</taxon>
        <taxon>Cellulomonadaceae</taxon>
        <taxon>Cellulomonas</taxon>
    </lineage>
</organism>